<dbReference type="PANTHER" id="PTHR45740">
    <property type="entry name" value="POLY [ADP-RIBOSE] POLYMERASE"/>
    <property type="match status" value="1"/>
</dbReference>
<feature type="region of interest" description="Disordered" evidence="2">
    <location>
        <begin position="99"/>
        <end position="215"/>
    </location>
</feature>
<dbReference type="EMBL" id="JAACJM010000061">
    <property type="protein sequence ID" value="KAF5353805.1"/>
    <property type="molecule type" value="Genomic_DNA"/>
</dbReference>
<dbReference type="GO" id="GO:0005634">
    <property type="term" value="C:nucleus"/>
    <property type="evidence" value="ECO:0007669"/>
    <property type="project" value="TreeGrafter"/>
</dbReference>
<feature type="compositionally biased region" description="Polar residues" evidence="2">
    <location>
        <begin position="150"/>
        <end position="160"/>
    </location>
</feature>
<evidence type="ECO:0000313" key="5">
    <source>
        <dbReference type="Proteomes" id="UP000559256"/>
    </source>
</evidence>
<dbReference type="GO" id="GO:1990404">
    <property type="term" value="F:NAD+-protein mono-ADP-ribosyltransferase activity"/>
    <property type="evidence" value="ECO:0007669"/>
    <property type="project" value="TreeGrafter"/>
</dbReference>
<feature type="compositionally biased region" description="Acidic residues" evidence="2">
    <location>
        <begin position="594"/>
        <end position="607"/>
    </location>
</feature>
<keyword evidence="5" id="KW-1185">Reference proteome</keyword>
<comment type="caution">
    <text evidence="4">The sequence shown here is derived from an EMBL/GenBank/DDBJ whole genome shotgun (WGS) entry which is preliminary data.</text>
</comment>
<protein>
    <recommendedName>
        <fullName evidence="3">PARP catalytic domain-containing protein</fullName>
    </recommendedName>
</protein>
<organism evidence="4 5">
    <name type="scientific">Tetrapyrgos nigripes</name>
    <dbReference type="NCBI Taxonomy" id="182062"/>
    <lineage>
        <taxon>Eukaryota</taxon>
        <taxon>Fungi</taxon>
        <taxon>Dikarya</taxon>
        <taxon>Basidiomycota</taxon>
        <taxon>Agaricomycotina</taxon>
        <taxon>Agaricomycetes</taxon>
        <taxon>Agaricomycetidae</taxon>
        <taxon>Agaricales</taxon>
        <taxon>Marasmiineae</taxon>
        <taxon>Marasmiaceae</taxon>
        <taxon>Tetrapyrgos</taxon>
    </lineage>
</organism>
<evidence type="ECO:0000256" key="2">
    <source>
        <dbReference type="SAM" id="MobiDB-lite"/>
    </source>
</evidence>
<dbReference type="InterPro" id="IPR051712">
    <property type="entry name" value="ARTD-AVP"/>
</dbReference>
<dbReference type="InterPro" id="IPR012317">
    <property type="entry name" value="Poly(ADP-ribose)pol_cat_dom"/>
</dbReference>
<dbReference type="SUPFAM" id="SSF56399">
    <property type="entry name" value="ADP-ribosylation"/>
    <property type="match status" value="1"/>
</dbReference>
<feature type="domain" description="PARP catalytic" evidence="3">
    <location>
        <begin position="301"/>
        <end position="390"/>
    </location>
</feature>
<feature type="compositionally biased region" description="Basic and acidic residues" evidence="2">
    <location>
        <begin position="120"/>
        <end position="140"/>
    </location>
</feature>
<evidence type="ECO:0000256" key="1">
    <source>
        <dbReference type="SAM" id="Coils"/>
    </source>
</evidence>
<keyword evidence="1" id="KW-0175">Coiled coil</keyword>
<dbReference type="GO" id="GO:0003950">
    <property type="term" value="F:NAD+ poly-ADP-ribosyltransferase activity"/>
    <property type="evidence" value="ECO:0007669"/>
    <property type="project" value="InterPro"/>
</dbReference>
<dbReference type="AlphaFoldDB" id="A0A8H5D5E0"/>
<feature type="compositionally biased region" description="Basic residues" evidence="2">
    <location>
        <begin position="617"/>
        <end position="627"/>
    </location>
</feature>
<dbReference type="PANTHER" id="PTHR45740:SF2">
    <property type="entry name" value="POLY [ADP-RIBOSE] POLYMERASE"/>
    <property type="match status" value="1"/>
</dbReference>
<gene>
    <name evidence="4" type="ORF">D9758_010587</name>
</gene>
<dbReference type="Pfam" id="PF00644">
    <property type="entry name" value="PARP"/>
    <property type="match status" value="1"/>
</dbReference>
<accession>A0A8H5D5E0</accession>
<feature type="region of interest" description="Disordered" evidence="2">
    <location>
        <begin position="527"/>
        <end position="627"/>
    </location>
</feature>
<dbReference type="Proteomes" id="UP000559256">
    <property type="component" value="Unassembled WGS sequence"/>
</dbReference>
<name>A0A8H5D5E0_9AGAR</name>
<evidence type="ECO:0000259" key="3">
    <source>
        <dbReference type="Pfam" id="PF00644"/>
    </source>
</evidence>
<reference evidence="4 5" key="1">
    <citation type="journal article" date="2020" name="ISME J.">
        <title>Uncovering the hidden diversity of litter-decomposition mechanisms in mushroom-forming fungi.</title>
        <authorList>
            <person name="Floudas D."/>
            <person name="Bentzer J."/>
            <person name="Ahren D."/>
            <person name="Johansson T."/>
            <person name="Persson P."/>
            <person name="Tunlid A."/>
        </authorList>
    </citation>
    <scope>NUCLEOTIDE SEQUENCE [LARGE SCALE GENOMIC DNA]</scope>
    <source>
        <strain evidence="4 5">CBS 291.85</strain>
    </source>
</reference>
<dbReference type="OrthoDB" id="10256774at2759"/>
<feature type="coiled-coil region" evidence="1">
    <location>
        <begin position="222"/>
        <end position="249"/>
    </location>
</feature>
<evidence type="ECO:0000313" key="4">
    <source>
        <dbReference type="EMBL" id="KAF5353805.1"/>
    </source>
</evidence>
<dbReference type="Gene3D" id="3.90.228.10">
    <property type="match status" value="1"/>
</dbReference>
<sequence>MMSNILTLSRQFEPWVLSTPLTTTISAAIALQHNVPVLYLISYALQCGRRSTLPARTIGPTALLLAPQLSIYWVHVVVPCSYDLGELLDIPSLPAKTLTSSKKRKIKSGTGTKLPPPSDKVIHLLDSDSDVNQKDEPPHESKRRKPLRTYDSNQALNSKSADLPSTEIKNSTKPERSNTKNKKVSRRSEPFPAEAGPRQDGPLASSRSKRTTKYPVVHDGDAELARRLAEDERKEYRELIQRIEGQKEGIVFKLVINADGTLEDGSPAHPDDLQRFEPWRALFETPFVAPSLPGLQAEPSFKVKRLHWIVNYELEKRFENAREQLRNLLGEEPKELMLFHGTQERNIDLILKGGFRIGGMNGHPLTNGAACGHGIYLAKHGAMSMGYAVDGNRIFACRVLPGLTTKSMAYSSRLPPSTELGYEKYHSWTDDDSVYVVRYTTLVLPCYMIEYDQPGYTQLYANNIALRLVAPAPAPATIPMPVAALPPGIGLGAGGLLGGLLANANAMINPPPNILNRLGFLNGVAVDPTPAIHSRPPRRTTSSTRIRRRATDKSTTAAMGANAGVSMGNRTGETSEGGSGSTTHKSRSRTAAFNEDDNNGDEEEDEPAQMTAVNAKGKGKAPSRAKN</sequence>
<proteinExistence type="predicted"/>